<organism evidence="2 3">
    <name type="scientific">Schizophyllum amplum</name>
    <dbReference type="NCBI Taxonomy" id="97359"/>
    <lineage>
        <taxon>Eukaryota</taxon>
        <taxon>Fungi</taxon>
        <taxon>Dikarya</taxon>
        <taxon>Basidiomycota</taxon>
        <taxon>Agaricomycotina</taxon>
        <taxon>Agaricomycetes</taxon>
        <taxon>Agaricomycetidae</taxon>
        <taxon>Agaricales</taxon>
        <taxon>Schizophyllaceae</taxon>
        <taxon>Schizophyllum</taxon>
    </lineage>
</organism>
<comment type="caution">
    <text evidence="2">The sequence shown here is derived from an EMBL/GenBank/DDBJ whole genome shotgun (WGS) entry which is preliminary data.</text>
</comment>
<protein>
    <submittedName>
        <fullName evidence="2">Uncharacterized protein</fullName>
    </submittedName>
</protein>
<dbReference type="AlphaFoldDB" id="A0A550CHZ5"/>
<dbReference type="Proteomes" id="UP000320762">
    <property type="component" value="Unassembled WGS sequence"/>
</dbReference>
<name>A0A550CHZ5_9AGAR</name>
<gene>
    <name evidence="2" type="ORF">BD626DRAFT_491521</name>
</gene>
<keyword evidence="3" id="KW-1185">Reference proteome</keyword>
<evidence type="ECO:0000313" key="2">
    <source>
        <dbReference type="EMBL" id="TRM64346.1"/>
    </source>
</evidence>
<evidence type="ECO:0000313" key="3">
    <source>
        <dbReference type="Proteomes" id="UP000320762"/>
    </source>
</evidence>
<sequence length="101" mass="11225">MSYVGPVSELRVGAGAQLTAAAVRSSDVPSDKATLSPRCSRRPDIPERWASGSGHVQRPYFYALALRRQIVRKNKQWSCKSAREPLCPKVTRRIICSARRG</sequence>
<evidence type="ECO:0000256" key="1">
    <source>
        <dbReference type="SAM" id="MobiDB-lite"/>
    </source>
</evidence>
<reference evidence="2 3" key="1">
    <citation type="journal article" date="2019" name="New Phytol.">
        <title>Comparative genomics reveals unique wood-decay strategies and fruiting body development in the Schizophyllaceae.</title>
        <authorList>
            <person name="Almasi E."/>
            <person name="Sahu N."/>
            <person name="Krizsan K."/>
            <person name="Balint B."/>
            <person name="Kovacs G.M."/>
            <person name="Kiss B."/>
            <person name="Cseklye J."/>
            <person name="Drula E."/>
            <person name="Henrissat B."/>
            <person name="Nagy I."/>
            <person name="Chovatia M."/>
            <person name="Adam C."/>
            <person name="LaButti K."/>
            <person name="Lipzen A."/>
            <person name="Riley R."/>
            <person name="Grigoriev I.V."/>
            <person name="Nagy L.G."/>
        </authorList>
    </citation>
    <scope>NUCLEOTIDE SEQUENCE [LARGE SCALE GENOMIC DNA]</scope>
    <source>
        <strain evidence="2 3">NL-1724</strain>
    </source>
</reference>
<feature type="region of interest" description="Disordered" evidence="1">
    <location>
        <begin position="27"/>
        <end position="50"/>
    </location>
</feature>
<dbReference type="EMBL" id="VDMD01000007">
    <property type="protein sequence ID" value="TRM64346.1"/>
    <property type="molecule type" value="Genomic_DNA"/>
</dbReference>
<accession>A0A550CHZ5</accession>
<proteinExistence type="predicted"/>